<dbReference type="AlphaFoldDB" id="A0A7M5XGB6"/>
<name>A0A7M5XGB6_9CNID</name>
<reference evidence="5" key="1">
    <citation type="submission" date="2021-01" db="UniProtKB">
        <authorList>
            <consortium name="EnsemblMetazoa"/>
        </authorList>
    </citation>
    <scope>IDENTIFICATION</scope>
</reference>
<dbReference type="InterPro" id="IPR001005">
    <property type="entry name" value="SANT/Myb"/>
</dbReference>
<accession>A0A7M5XGB6</accession>
<dbReference type="InterPro" id="IPR017930">
    <property type="entry name" value="Myb_dom"/>
</dbReference>
<feature type="compositionally biased region" description="Low complexity" evidence="2">
    <location>
        <begin position="480"/>
        <end position="490"/>
    </location>
</feature>
<dbReference type="PROSITE" id="PS51294">
    <property type="entry name" value="HTH_MYB"/>
    <property type="match status" value="1"/>
</dbReference>
<feature type="compositionally biased region" description="Polar residues" evidence="2">
    <location>
        <begin position="452"/>
        <end position="463"/>
    </location>
</feature>
<dbReference type="PANTHER" id="PTHR46734">
    <property type="entry name" value="TELOMERIC REPEAT-BINDING FACTOR 1 TERF1"/>
    <property type="match status" value="1"/>
</dbReference>
<evidence type="ECO:0000256" key="1">
    <source>
        <dbReference type="ARBA" id="ARBA00023242"/>
    </source>
</evidence>
<dbReference type="SUPFAM" id="SSF46689">
    <property type="entry name" value="Homeodomain-like"/>
    <property type="match status" value="1"/>
</dbReference>
<organism evidence="5 6">
    <name type="scientific">Clytia hemisphaerica</name>
    <dbReference type="NCBI Taxonomy" id="252671"/>
    <lineage>
        <taxon>Eukaryota</taxon>
        <taxon>Metazoa</taxon>
        <taxon>Cnidaria</taxon>
        <taxon>Hydrozoa</taxon>
        <taxon>Hydroidolina</taxon>
        <taxon>Leptothecata</taxon>
        <taxon>Obeliida</taxon>
        <taxon>Clytiidae</taxon>
        <taxon>Clytia</taxon>
    </lineage>
</organism>
<evidence type="ECO:0000313" key="5">
    <source>
        <dbReference type="EnsemblMetazoa" id="CLYHEMP022950.1"/>
    </source>
</evidence>
<protein>
    <submittedName>
        <fullName evidence="5">Uncharacterized protein</fullName>
    </submittedName>
</protein>
<dbReference type="Proteomes" id="UP000594262">
    <property type="component" value="Unplaced"/>
</dbReference>
<evidence type="ECO:0000259" key="3">
    <source>
        <dbReference type="PROSITE" id="PS50090"/>
    </source>
</evidence>
<dbReference type="Pfam" id="PF00249">
    <property type="entry name" value="Myb_DNA-binding"/>
    <property type="match status" value="1"/>
</dbReference>
<evidence type="ECO:0000313" key="6">
    <source>
        <dbReference type="Proteomes" id="UP000594262"/>
    </source>
</evidence>
<sequence>KRLKLQPNINGIYLCPLSECDSNAYKSQRGCRKHVTEKHGWYFFFDEKPKIEDKFPEKLLNPATKLSPSRTKTWDMPSFSNKCGLAQDFVNWICSAGGGGKDKVQAEQIVKRILKFAKYCCSDLDDSCELTKVMMEYCIGCVQFIERFVVFIETECKMGKPGIISYLQSLSHCLDFMRYKGVDSTKLSIFMTSEVFLSRAKQCLRRQMRVEWNTLFSIETLESKNSWATLAELQTVLPYHETRYEQILKLITTKNHSSRDLSFATSFIVAMLFLRVKSSRPMTYQFITIPMMNSIKEDGMIDQTKFKTNSTYAFDSLLFEKSVLEKVKQYVEIVRPTFKPSCQYLLVNGNGTQLKNLGDIFGRMVYQAIGKYVNPMRYRQIIETESAERLTTEEQAIVSLDQKHTSNVAKVHYQKQKSRDVARKASECMKILINNSPSSTITDDQDNGKVSVENTSDMSIDNSQPDDESPNIESQEPKKPTSTAKPPKSTQRSPTERKPKSSFTAEEDDFILKGLRKYGQGKWTRILKDPEFCFHPSRTNATLMTRAKAKNLIS</sequence>
<dbReference type="OrthoDB" id="5965207at2759"/>
<dbReference type="InterPro" id="IPR009057">
    <property type="entry name" value="Homeodomain-like_sf"/>
</dbReference>
<feature type="region of interest" description="Disordered" evidence="2">
    <location>
        <begin position="436"/>
        <end position="505"/>
    </location>
</feature>
<dbReference type="EnsemblMetazoa" id="CLYHEMT022950.1">
    <property type="protein sequence ID" value="CLYHEMP022950.1"/>
    <property type="gene ID" value="CLYHEMG022950"/>
</dbReference>
<dbReference type="PROSITE" id="PS50090">
    <property type="entry name" value="MYB_LIKE"/>
    <property type="match status" value="1"/>
</dbReference>
<feature type="domain" description="HTH myb-type" evidence="4">
    <location>
        <begin position="495"/>
        <end position="528"/>
    </location>
</feature>
<keyword evidence="6" id="KW-1185">Reference proteome</keyword>
<dbReference type="CDD" id="cd11660">
    <property type="entry name" value="SANT_TRF"/>
    <property type="match status" value="1"/>
</dbReference>
<evidence type="ECO:0000259" key="4">
    <source>
        <dbReference type="PROSITE" id="PS51294"/>
    </source>
</evidence>
<feature type="domain" description="Myb-like" evidence="3">
    <location>
        <begin position="495"/>
        <end position="546"/>
    </location>
</feature>
<dbReference type="Gene3D" id="1.10.10.60">
    <property type="entry name" value="Homeodomain-like"/>
    <property type="match status" value="1"/>
</dbReference>
<proteinExistence type="predicted"/>
<keyword evidence="1" id="KW-0539">Nucleus</keyword>
<evidence type="ECO:0000256" key="2">
    <source>
        <dbReference type="SAM" id="MobiDB-lite"/>
    </source>
</evidence>
<dbReference type="InterPro" id="IPR052450">
    <property type="entry name" value="TRBD-Containing_Protein"/>
</dbReference>
<dbReference type="PANTHER" id="PTHR46734:SF1">
    <property type="entry name" value="TELOMERIC REPEAT-BINDING FACTOR 1"/>
    <property type="match status" value="1"/>
</dbReference>